<dbReference type="PRINTS" id="PR00111">
    <property type="entry name" value="ABHYDROLASE"/>
</dbReference>
<dbReference type="PANTHER" id="PTHR43798">
    <property type="entry name" value="MONOACYLGLYCEROL LIPASE"/>
    <property type="match status" value="1"/>
</dbReference>
<accession>A0A7Y7WDQ2</accession>
<dbReference type="InterPro" id="IPR029058">
    <property type="entry name" value="AB_hydrolase_fold"/>
</dbReference>
<protein>
    <submittedName>
        <fullName evidence="4">Alpha/beta fold hydrolase</fullName>
    </submittedName>
</protein>
<comment type="caution">
    <text evidence="4">The sequence shown here is derived from an EMBL/GenBank/DDBJ whole genome shotgun (WGS) entry which is preliminary data.</text>
</comment>
<dbReference type="AlphaFoldDB" id="A0A7Y7WDQ2"/>
<dbReference type="Gene3D" id="3.40.50.1820">
    <property type="entry name" value="alpha/beta hydrolase"/>
    <property type="match status" value="1"/>
</dbReference>
<dbReference type="EMBL" id="JACAPU010000014">
    <property type="protein sequence ID" value="NWB47461.1"/>
    <property type="molecule type" value="Genomic_DNA"/>
</dbReference>
<organism evidence="4 5">
    <name type="scientific">Pseudomonas gingeri</name>
    <dbReference type="NCBI Taxonomy" id="117681"/>
    <lineage>
        <taxon>Bacteria</taxon>
        <taxon>Pseudomonadati</taxon>
        <taxon>Pseudomonadota</taxon>
        <taxon>Gammaproteobacteria</taxon>
        <taxon>Pseudomonadales</taxon>
        <taxon>Pseudomonadaceae</taxon>
        <taxon>Pseudomonas</taxon>
    </lineage>
</organism>
<dbReference type="RefSeq" id="WP_100940851.1">
    <property type="nucleotide sequence ID" value="NZ_JACAPU010000014.1"/>
</dbReference>
<dbReference type="SUPFAM" id="SSF53474">
    <property type="entry name" value="alpha/beta-Hydrolases"/>
    <property type="match status" value="1"/>
</dbReference>
<dbReference type="PANTHER" id="PTHR43798:SF14">
    <property type="entry name" value="SERINE HYDROLASE-LIKE PROTEIN DDB_G0286239"/>
    <property type="match status" value="1"/>
</dbReference>
<dbReference type="Proteomes" id="UP000582981">
    <property type="component" value="Unassembled WGS sequence"/>
</dbReference>
<name>A0A7Y7WDQ2_9PSED</name>
<gene>
    <name evidence="4" type="ORF">HX829_13270</name>
</gene>
<reference evidence="4 5" key="1">
    <citation type="submission" date="2020-04" db="EMBL/GenBank/DDBJ databases">
        <title>Molecular characterization of pseudomonads from Agaricus bisporus reveal novel blotch 2 pathogens in Western Europe.</title>
        <authorList>
            <person name="Taparia T."/>
            <person name="Krijger M."/>
            <person name="Haynes E."/>
            <person name="Elpinstone J.G."/>
            <person name="Noble R."/>
            <person name="Van Der Wolf J."/>
        </authorList>
    </citation>
    <scope>NUCLEOTIDE SEQUENCE [LARGE SCALE GENOMIC DNA]</scope>
    <source>
        <strain evidence="4 5">F1001</strain>
    </source>
</reference>
<evidence type="ECO:0000313" key="4">
    <source>
        <dbReference type="EMBL" id="NWB47461.1"/>
    </source>
</evidence>
<evidence type="ECO:0000256" key="2">
    <source>
        <dbReference type="ARBA" id="ARBA00022801"/>
    </source>
</evidence>
<sequence length="284" mass="30922">MSHPVEEVRLSLPHIELAAHLFGPEDGQPVIALHGWLDNANSFARLAPKLHGLRIVALDMAGHGHSGHRPVGAGYALWDYVYDVLQVAEQLGWKRFSLLGHSLGAIVSIVLAGALPERVTRLALIDGVIPPTSSGENAAERLGMALQAQLALQDKRKSVHATLDQAIEARMKGMVAVSREAAELLAQRGLMPVSGGYTWRSDNRLTLPSPLRLTEEQAMAFIRRITCPAQLVVAEQGILAQHKDLLDRLPFSLERLPGGHHLHLNDEAGAILVADCFNRFFSTP</sequence>
<evidence type="ECO:0000259" key="3">
    <source>
        <dbReference type="Pfam" id="PF00561"/>
    </source>
</evidence>
<evidence type="ECO:0000256" key="1">
    <source>
        <dbReference type="ARBA" id="ARBA00008645"/>
    </source>
</evidence>
<feature type="domain" description="AB hydrolase-1" evidence="3">
    <location>
        <begin position="29"/>
        <end position="150"/>
    </location>
</feature>
<evidence type="ECO:0000313" key="5">
    <source>
        <dbReference type="Proteomes" id="UP000582981"/>
    </source>
</evidence>
<dbReference type="InterPro" id="IPR050266">
    <property type="entry name" value="AB_hydrolase_sf"/>
</dbReference>
<dbReference type="InterPro" id="IPR000073">
    <property type="entry name" value="AB_hydrolase_1"/>
</dbReference>
<dbReference type="GO" id="GO:0016020">
    <property type="term" value="C:membrane"/>
    <property type="evidence" value="ECO:0007669"/>
    <property type="project" value="TreeGrafter"/>
</dbReference>
<comment type="similarity">
    <text evidence="1">Belongs to the AB hydrolase superfamily.</text>
</comment>
<dbReference type="GO" id="GO:0016787">
    <property type="term" value="F:hydrolase activity"/>
    <property type="evidence" value="ECO:0007669"/>
    <property type="project" value="UniProtKB-KW"/>
</dbReference>
<proteinExistence type="inferred from homology"/>
<keyword evidence="2 4" id="KW-0378">Hydrolase</keyword>
<dbReference type="Pfam" id="PF00561">
    <property type="entry name" value="Abhydrolase_1"/>
    <property type="match status" value="1"/>
</dbReference>